<keyword evidence="1" id="KW-0963">Cytoplasm</keyword>
<keyword evidence="2 9" id="KW-0808">Transferase</keyword>
<evidence type="ECO:0000313" key="10">
    <source>
        <dbReference type="Proteomes" id="UP000677913"/>
    </source>
</evidence>
<dbReference type="Pfam" id="PF17657">
    <property type="entry name" value="DNA_pol3_finger"/>
    <property type="match status" value="1"/>
</dbReference>
<evidence type="ECO:0000256" key="7">
    <source>
        <dbReference type="ARBA" id="ARBA00023204"/>
    </source>
</evidence>
<keyword evidence="6" id="KW-0239">DNA-directed DNA polymerase</keyword>
<evidence type="ECO:0000256" key="4">
    <source>
        <dbReference type="ARBA" id="ARBA00022705"/>
    </source>
</evidence>
<dbReference type="InterPro" id="IPR016195">
    <property type="entry name" value="Pol/histidinol_Pase-like"/>
</dbReference>
<evidence type="ECO:0000313" key="9">
    <source>
        <dbReference type="EMBL" id="MBS2966367.1"/>
    </source>
</evidence>
<evidence type="ECO:0000256" key="2">
    <source>
        <dbReference type="ARBA" id="ARBA00022679"/>
    </source>
</evidence>
<reference evidence="9" key="1">
    <citation type="submission" date="2021-04" db="EMBL/GenBank/DDBJ databases">
        <title>Genome based classification of Actinospica acidithermotolerans sp. nov., an actinobacterium isolated from an Indonesian hot spring.</title>
        <authorList>
            <person name="Kusuma A.B."/>
            <person name="Putra K.E."/>
            <person name="Nafisah S."/>
            <person name="Loh J."/>
            <person name="Nouioui I."/>
            <person name="Goodfellow M."/>
        </authorList>
    </citation>
    <scope>NUCLEOTIDE SEQUENCE</scope>
    <source>
        <strain evidence="9">DSM 45618</strain>
    </source>
</reference>
<protein>
    <submittedName>
        <fullName evidence="9">DNA polymerase III subunit alpha</fullName>
        <ecNumber evidence="9">2.7.7.7</ecNumber>
    </submittedName>
</protein>
<dbReference type="GO" id="GO:0003887">
    <property type="term" value="F:DNA-directed DNA polymerase activity"/>
    <property type="evidence" value="ECO:0007669"/>
    <property type="project" value="UniProtKB-KW"/>
</dbReference>
<dbReference type="Pfam" id="PF07733">
    <property type="entry name" value="DNA_pol3_alpha"/>
    <property type="match status" value="1"/>
</dbReference>
<feature type="non-terminal residue" evidence="9">
    <location>
        <position position="824"/>
    </location>
</feature>
<organism evidence="9 10">
    <name type="scientific">Actinocrinis puniceicyclus</name>
    <dbReference type="NCBI Taxonomy" id="977794"/>
    <lineage>
        <taxon>Bacteria</taxon>
        <taxon>Bacillati</taxon>
        <taxon>Actinomycetota</taxon>
        <taxon>Actinomycetes</taxon>
        <taxon>Catenulisporales</taxon>
        <taxon>Actinospicaceae</taxon>
        <taxon>Actinocrinis</taxon>
    </lineage>
</organism>
<dbReference type="SUPFAM" id="SSF89550">
    <property type="entry name" value="PHP domain-like"/>
    <property type="match status" value="1"/>
</dbReference>
<dbReference type="InterPro" id="IPR004013">
    <property type="entry name" value="PHP_dom"/>
</dbReference>
<dbReference type="Gene3D" id="3.20.20.140">
    <property type="entry name" value="Metal-dependent hydrolases"/>
    <property type="match status" value="1"/>
</dbReference>
<dbReference type="InterPro" id="IPR040982">
    <property type="entry name" value="DNA_pol3_finger"/>
</dbReference>
<accession>A0A8J8BDL6</accession>
<dbReference type="NCBIfam" id="TIGR00594">
    <property type="entry name" value="polc"/>
    <property type="match status" value="1"/>
</dbReference>
<evidence type="ECO:0000259" key="8">
    <source>
        <dbReference type="SMART" id="SM00481"/>
    </source>
</evidence>
<dbReference type="GO" id="GO:0008408">
    <property type="term" value="F:3'-5' exonuclease activity"/>
    <property type="evidence" value="ECO:0007669"/>
    <property type="project" value="InterPro"/>
</dbReference>
<keyword evidence="3 9" id="KW-0548">Nucleotidyltransferase</keyword>
<dbReference type="RefSeq" id="WP_211471369.1">
    <property type="nucleotide sequence ID" value="NZ_JAGSXH010000143.1"/>
</dbReference>
<evidence type="ECO:0000256" key="5">
    <source>
        <dbReference type="ARBA" id="ARBA00022763"/>
    </source>
</evidence>
<dbReference type="InterPro" id="IPR011708">
    <property type="entry name" value="DNA_pol3_alpha_NTPase_dom"/>
</dbReference>
<gene>
    <name evidence="9" type="primary">dnaE</name>
    <name evidence="9" type="ORF">KGA66_25210</name>
</gene>
<dbReference type="PANTHER" id="PTHR32294:SF4">
    <property type="entry name" value="ERROR-PRONE DNA POLYMERASE"/>
    <property type="match status" value="1"/>
</dbReference>
<dbReference type="PANTHER" id="PTHR32294">
    <property type="entry name" value="DNA POLYMERASE III SUBUNIT ALPHA"/>
    <property type="match status" value="1"/>
</dbReference>
<dbReference type="AlphaFoldDB" id="A0A8J8BDL6"/>
<evidence type="ECO:0000256" key="1">
    <source>
        <dbReference type="ARBA" id="ARBA00022490"/>
    </source>
</evidence>
<sequence>MPIQAAELHVHSHYSLLDGVDSPAALVAEAVRLGLSALAITDHDSLAAVPSFAKAARGMPLRTVFGAELNLDLPAARTGMADPPGRHLLVLAHDAAAYRRLSGAISEALLRGGAKGHPVYEPEELAHAAGGGFEILTGCRKGAVPAALERGGPGAAEAELRTLMDLFGREHVYVELTRHGQPGDDRRCAQLAELADRLDLPTVATGNVHYARPAGFRAYAGLAAMRARCTLQEIDSWLPAGPVAHLSAPDAMGRRYAPYPGAVERAVSLGQECAIDFDTEIRPSPPRFPVPDGHTEDSYLRELVEAGLLRRYGTRESRPDAWRQAEHELGVVADLGFAGFFLIAWDVVRFAREQQPPILAQGRGSAANSVIVHALGISAVDPLRYGLLFERFIHPDRDGPPDIDIDFQAGRREEVIQYLYDRFGRRNCAMVGNEITLRPRFALREAARVLGYSPGAVDALASRVDSHEPLPDASPELPTPVLELARDLWAGGGRVRHYGIHSGGVVLCSGPISDVLPVEWASMPGRTIVQADKISAADAGLYKTDCLGLRALDVIADVFAFLSERDGVAMELADVPADDPAVFDMIGDGDTVACFQLESRAQIATAGPMRARSFRDVAIQIALIRPGPGGSGASRRYLNRRNGREPVPWVHPIVDAITAKTLGTVVYQEQVMQIALDAAGFGATEADRLRRAMGGSKHANQEFEALRRRFFHGLSARGITGSVAEGVWEQIASFSGYSFPESHSLSFAFIALATAWIKRYEPAAMLVGMLNHQPMGFWDASTLIEDAQRHHVIVRPACVNASQADASLEPLTGELVVAYAPTHP</sequence>
<name>A0A8J8BDL6_9ACTN</name>
<keyword evidence="10" id="KW-1185">Reference proteome</keyword>
<dbReference type="Pfam" id="PF02811">
    <property type="entry name" value="PHP"/>
    <property type="match status" value="1"/>
</dbReference>
<comment type="caution">
    <text evidence="9">The sequence shown here is derived from an EMBL/GenBank/DDBJ whole genome shotgun (WGS) entry which is preliminary data.</text>
</comment>
<dbReference type="Proteomes" id="UP000677913">
    <property type="component" value="Unassembled WGS sequence"/>
</dbReference>
<keyword evidence="7" id="KW-0234">DNA repair</keyword>
<dbReference type="EC" id="2.7.7.7" evidence="9"/>
<keyword evidence="4" id="KW-0235">DNA replication</keyword>
<proteinExistence type="predicted"/>
<feature type="domain" description="Polymerase/histidinol phosphatase N-terminal" evidence="8">
    <location>
        <begin position="6"/>
        <end position="73"/>
    </location>
</feature>
<dbReference type="GO" id="GO:0006281">
    <property type="term" value="P:DNA repair"/>
    <property type="evidence" value="ECO:0007669"/>
    <property type="project" value="UniProtKB-KW"/>
</dbReference>
<dbReference type="InterPro" id="IPR003141">
    <property type="entry name" value="Pol/His_phosphatase_N"/>
</dbReference>
<dbReference type="InterPro" id="IPR004805">
    <property type="entry name" value="DnaE2/DnaE/PolC"/>
</dbReference>
<evidence type="ECO:0000256" key="3">
    <source>
        <dbReference type="ARBA" id="ARBA00022695"/>
    </source>
</evidence>
<dbReference type="SMART" id="SM00481">
    <property type="entry name" value="POLIIIAc"/>
    <property type="match status" value="1"/>
</dbReference>
<dbReference type="EMBL" id="JAGSXH010000143">
    <property type="protein sequence ID" value="MBS2966367.1"/>
    <property type="molecule type" value="Genomic_DNA"/>
</dbReference>
<dbReference type="GO" id="GO:0006260">
    <property type="term" value="P:DNA replication"/>
    <property type="evidence" value="ECO:0007669"/>
    <property type="project" value="UniProtKB-KW"/>
</dbReference>
<evidence type="ECO:0000256" key="6">
    <source>
        <dbReference type="ARBA" id="ARBA00022932"/>
    </source>
</evidence>
<keyword evidence="5" id="KW-0227">DNA damage</keyword>